<dbReference type="AlphaFoldDB" id="A0A941I123"/>
<dbReference type="GO" id="GO:0008483">
    <property type="term" value="F:transaminase activity"/>
    <property type="evidence" value="ECO:0007669"/>
    <property type="project" value="UniProtKB-KW"/>
</dbReference>
<dbReference type="SUPFAM" id="SSF53383">
    <property type="entry name" value="PLP-dependent transferases"/>
    <property type="match status" value="1"/>
</dbReference>
<dbReference type="Proteomes" id="UP000677016">
    <property type="component" value="Unassembled WGS sequence"/>
</dbReference>
<dbReference type="InterPro" id="IPR000192">
    <property type="entry name" value="Aminotrans_V_dom"/>
</dbReference>
<dbReference type="PANTHER" id="PTHR43586">
    <property type="entry name" value="CYSTEINE DESULFURASE"/>
    <property type="match status" value="1"/>
</dbReference>
<dbReference type="InterPro" id="IPR015421">
    <property type="entry name" value="PyrdxlP-dep_Trfase_major"/>
</dbReference>
<reference evidence="2" key="1">
    <citation type="submission" date="2021-04" db="EMBL/GenBank/DDBJ databases">
        <title>Phycicoccus avicenniae sp. nov., a novel endophytic actinomycetes isolated from branch of Avicennia mariana.</title>
        <authorList>
            <person name="Tuo L."/>
        </authorList>
    </citation>
    <scope>NUCLEOTIDE SEQUENCE</scope>
    <source>
        <strain evidence="2">BSK3Z-2</strain>
    </source>
</reference>
<keyword evidence="2" id="KW-0032">Aminotransferase</keyword>
<organism evidence="2 3">
    <name type="scientific">Phycicoccus avicenniae</name>
    <dbReference type="NCBI Taxonomy" id="2828860"/>
    <lineage>
        <taxon>Bacteria</taxon>
        <taxon>Bacillati</taxon>
        <taxon>Actinomycetota</taxon>
        <taxon>Actinomycetes</taxon>
        <taxon>Micrococcales</taxon>
        <taxon>Intrasporangiaceae</taxon>
        <taxon>Phycicoccus</taxon>
    </lineage>
</organism>
<dbReference type="Pfam" id="PF00266">
    <property type="entry name" value="Aminotran_5"/>
    <property type="match status" value="1"/>
</dbReference>
<dbReference type="InterPro" id="IPR015424">
    <property type="entry name" value="PyrdxlP-dep_Trfase"/>
</dbReference>
<dbReference type="EMBL" id="JAGSNF010000013">
    <property type="protein sequence ID" value="MBR7743659.1"/>
    <property type="molecule type" value="Genomic_DNA"/>
</dbReference>
<protein>
    <submittedName>
        <fullName evidence="2">Aminotransferase class V-fold PLP-dependent enzyme</fullName>
    </submittedName>
</protein>
<accession>A0A941I123</accession>
<dbReference type="PANTHER" id="PTHR43586:SF21">
    <property type="entry name" value="PYRIDOXAL PHOSPHATE (PLP)-DEPENDENT ASPARTATE AMINOTRANSFERASE SUPERFAMILY"/>
    <property type="match status" value="1"/>
</dbReference>
<dbReference type="Gene3D" id="3.40.640.10">
    <property type="entry name" value="Type I PLP-dependent aspartate aminotransferase-like (Major domain)"/>
    <property type="match status" value="1"/>
</dbReference>
<dbReference type="RefSeq" id="WP_211602911.1">
    <property type="nucleotide sequence ID" value="NZ_JAGSNF010000013.1"/>
</dbReference>
<evidence type="ECO:0000259" key="1">
    <source>
        <dbReference type="Pfam" id="PF00266"/>
    </source>
</evidence>
<gene>
    <name evidence="2" type="ORF">KC207_10190</name>
</gene>
<keyword evidence="3" id="KW-1185">Reference proteome</keyword>
<evidence type="ECO:0000313" key="2">
    <source>
        <dbReference type="EMBL" id="MBR7743659.1"/>
    </source>
</evidence>
<name>A0A941I123_9MICO</name>
<comment type="caution">
    <text evidence="2">The sequence shown here is derived from an EMBL/GenBank/DDBJ whole genome shotgun (WGS) entry which is preliminary data.</text>
</comment>
<dbReference type="Gene3D" id="3.90.1150.10">
    <property type="entry name" value="Aspartate Aminotransferase, domain 1"/>
    <property type="match status" value="1"/>
</dbReference>
<keyword evidence="2" id="KW-0808">Transferase</keyword>
<evidence type="ECO:0000313" key="3">
    <source>
        <dbReference type="Proteomes" id="UP000677016"/>
    </source>
</evidence>
<dbReference type="InterPro" id="IPR015422">
    <property type="entry name" value="PyrdxlP-dep_Trfase_small"/>
</dbReference>
<feature type="domain" description="Aminotransferase class V" evidence="1">
    <location>
        <begin position="30"/>
        <end position="285"/>
    </location>
</feature>
<sequence length="354" mass="37012">MDRRTPPWPWSSSFVAEGLYLNTASCGLPPRPTVDALAVIHRDWAAGRVAAAQFDEDVTAARASYARLVGVDPTWVAVGHQVSPLVGLVAGAVPDGAEVVVAAGDFTSVTFPFAAHAHRGVRVVEAPLARVAETVGADTALVALSLVQSADGAVADLDAVLDAADRHGAEVLLDLTQAAGWLHVDAGRVAYTVCGAYKWLLSPRGTAFLSVRPDLLPGLVPTAAGWYAGETIWDSIYGLPLRLAGDARRLDTSPAWFSWVGTRASLGFLEEIGVAALHEHAVRVERAFCAAADLVPLGQAIRALDVDAVGTAVLAERGVSAATRAGRLRVSFHVSTDEDEAADLGRALRGHVTG</sequence>
<proteinExistence type="predicted"/>